<name>A0A8J5RD34_ZIZPA</name>
<evidence type="ECO:0000313" key="3">
    <source>
        <dbReference type="Proteomes" id="UP000729402"/>
    </source>
</evidence>
<feature type="region of interest" description="Disordered" evidence="1">
    <location>
        <begin position="1"/>
        <end position="26"/>
    </location>
</feature>
<organism evidence="2 3">
    <name type="scientific">Zizania palustris</name>
    <name type="common">Northern wild rice</name>
    <dbReference type="NCBI Taxonomy" id="103762"/>
    <lineage>
        <taxon>Eukaryota</taxon>
        <taxon>Viridiplantae</taxon>
        <taxon>Streptophyta</taxon>
        <taxon>Embryophyta</taxon>
        <taxon>Tracheophyta</taxon>
        <taxon>Spermatophyta</taxon>
        <taxon>Magnoliopsida</taxon>
        <taxon>Liliopsida</taxon>
        <taxon>Poales</taxon>
        <taxon>Poaceae</taxon>
        <taxon>BOP clade</taxon>
        <taxon>Oryzoideae</taxon>
        <taxon>Oryzeae</taxon>
        <taxon>Zizaniinae</taxon>
        <taxon>Zizania</taxon>
    </lineage>
</organism>
<accession>A0A8J5RD34</accession>
<evidence type="ECO:0000313" key="2">
    <source>
        <dbReference type="EMBL" id="KAG8047322.1"/>
    </source>
</evidence>
<dbReference type="AlphaFoldDB" id="A0A8J5RD34"/>
<reference evidence="2" key="2">
    <citation type="submission" date="2021-02" db="EMBL/GenBank/DDBJ databases">
        <authorList>
            <person name="Kimball J.A."/>
            <person name="Haas M.W."/>
            <person name="Macchietto M."/>
            <person name="Kono T."/>
            <person name="Duquette J."/>
            <person name="Shao M."/>
        </authorList>
    </citation>
    <scope>NUCLEOTIDE SEQUENCE</scope>
    <source>
        <tissue evidence="2">Fresh leaf tissue</tissue>
    </source>
</reference>
<proteinExistence type="predicted"/>
<sequence length="111" mass="12115">MSRPSPKSDAPTAPADTMGGLVSSSASINNEVEVTKKLSLAEIADRRKNDQCFHRNNTFTQGHKQVCKQLFLIEAINDEEDPQYPTTVPDPTISIHALTGTQSCLGKTMQL</sequence>
<dbReference type="OrthoDB" id="1727728at2759"/>
<dbReference type="Proteomes" id="UP000729402">
    <property type="component" value="Unassembled WGS sequence"/>
</dbReference>
<protein>
    <submittedName>
        <fullName evidence="2">Uncharacterized protein</fullName>
    </submittedName>
</protein>
<dbReference type="EMBL" id="JAAALK010000290">
    <property type="protein sequence ID" value="KAG8047322.1"/>
    <property type="molecule type" value="Genomic_DNA"/>
</dbReference>
<gene>
    <name evidence="2" type="ORF">GUJ93_ZPchr0008g13337</name>
</gene>
<evidence type="ECO:0000256" key="1">
    <source>
        <dbReference type="SAM" id="MobiDB-lite"/>
    </source>
</evidence>
<reference evidence="2" key="1">
    <citation type="journal article" date="2021" name="bioRxiv">
        <title>Whole Genome Assembly and Annotation of Northern Wild Rice, Zizania palustris L., Supports a Whole Genome Duplication in the Zizania Genus.</title>
        <authorList>
            <person name="Haas M."/>
            <person name="Kono T."/>
            <person name="Macchietto M."/>
            <person name="Millas R."/>
            <person name="McGilp L."/>
            <person name="Shao M."/>
            <person name="Duquette J."/>
            <person name="Hirsch C.N."/>
            <person name="Kimball J."/>
        </authorList>
    </citation>
    <scope>NUCLEOTIDE SEQUENCE</scope>
    <source>
        <tissue evidence="2">Fresh leaf tissue</tissue>
    </source>
</reference>
<keyword evidence="3" id="KW-1185">Reference proteome</keyword>
<comment type="caution">
    <text evidence="2">The sequence shown here is derived from an EMBL/GenBank/DDBJ whole genome shotgun (WGS) entry which is preliminary data.</text>
</comment>